<feature type="region of interest" description="Disordered" evidence="2">
    <location>
        <begin position="708"/>
        <end position="742"/>
    </location>
</feature>
<dbReference type="EMBL" id="HE580271">
    <property type="protein sequence ID" value="CCD25033.1"/>
    <property type="molecule type" value="Genomic_DNA"/>
</dbReference>
<feature type="domain" description="Tyrosine specific protein phosphatases" evidence="4">
    <location>
        <begin position="1008"/>
        <end position="1098"/>
    </location>
</feature>
<keyword evidence="6" id="KW-1185">Reference proteome</keyword>
<sequence length="1117" mass="126508">MDRYDKNTITTSNLFQYSPKKVVDINQENMDPSYSLNIVPQMNTGYHPHPLLDRSKPFPMQQRKGKNVLDLTTAQYHIEGLTTISGPKILTKFSKEMDKLLIFDLTCHERVLLSPDNSNSNHLDTNSISLSNLIRNGSHAHNIETVTNTNINTNTSTKDKNDDVVYCVHLTFPSTLLKRPSFNFEKLLKTTLSERKIPEILNLINKFQYFIFYDDNSNNLQNCNPSTYFLITKFKTFLDEKYPNISKHIFLLDHSSDDDLDLSNKSTQSNNITPCYLSRTPIVQQNSASAIKPTTNNSRKFNLKLQIPPPNPTNRLFVQSLKKDSVIYSPTSLRRYFTFVIPKSIKDNDSSLPLWLRKYTQRDQINHILESLCNKFNLLENLEVQRLSKSLRTGITHTPTGSNINNYNNNKDISLKEKKNDENNNIVNEYTKNTNTTQANHTGQKQSLSSVSSYHKIYSLLHLQKQFKKVKKEQTHTTEPETNNNNDISKDGDDNIKYNCMKHIKSDQNKDKKVNEYQPKLPPLVITIEDIPNEAGTKATSNTNSSSSTISSSSSTTSQKSLLSPYSDPYSNRTGSNTVDILATTPSDNYEVSQGIQSFAKNRYSNILPYEHTRVKLQPSPIGSKTNSKSSLMSLMENNNNTYSHNKNNISSSSSPSSSSSLSSSSSSIKYSMTKAPTMMMNKNNDIGEVTSNSNNVLMRNNSSSTQLFEQNLPNNNDRRSLSGEPTGNNIDTSSSVTNSSNSILTLVRKRRNSSYFNRDSIPPPLLTSSSFSSSASSKFPLSSSYTSKSTVTPSDKSTTANLVPPGSHHFSVSSSSSSSSTQNSNRRISSDGLSNYPQLNIDRKSVSFDDYFNANYLKLPQINPDFNYLATQAPLPSTMDDFWKVVISNNIKIIISLNSDDELAMKKWDIYWNNQNYSNYKVKVIKCLQNFSKLDGLILRIFQVTKCKSNTSSCCSSIVFQLQYTKWLDSCSIVMTDLLKILKIKDVLLLENPLTFIEQWEKNSINDDNLHEIYSKMQKDGTIIKKYDSPLLVHCSAGCGRTGVFITLDFLINILTNSKNSSNNIDVWNMKHDLIFIVVNELRKQRISMVQNLTQYITCYESILQYFALSRENIIT</sequence>
<organism evidence="5 6">
    <name type="scientific">Naumovozyma dairenensis (strain ATCC 10597 / BCRC 20456 / CBS 421 / NBRC 0211 / NRRL Y-12639)</name>
    <name type="common">Saccharomyces dairenensis</name>
    <dbReference type="NCBI Taxonomy" id="1071378"/>
    <lineage>
        <taxon>Eukaryota</taxon>
        <taxon>Fungi</taxon>
        <taxon>Dikarya</taxon>
        <taxon>Ascomycota</taxon>
        <taxon>Saccharomycotina</taxon>
        <taxon>Saccharomycetes</taxon>
        <taxon>Saccharomycetales</taxon>
        <taxon>Saccharomycetaceae</taxon>
        <taxon>Naumovozyma</taxon>
    </lineage>
</organism>
<dbReference type="Gene3D" id="3.90.190.10">
    <property type="entry name" value="Protein tyrosine phosphatase superfamily"/>
    <property type="match status" value="2"/>
</dbReference>
<dbReference type="KEGG" id="ndi:NDAI_0E02160"/>
<dbReference type="PRINTS" id="PR00700">
    <property type="entry name" value="PRTYPHPHTASE"/>
</dbReference>
<dbReference type="InterPro" id="IPR000387">
    <property type="entry name" value="Tyr_Pase_dom"/>
</dbReference>
<dbReference type="InterPro" id="IPR016130">
    <property type="entry name" value="Tyr_Pase_AS"/>
</dbReference>
<dbReference type="GeneID" id="11498923"/>
<proteinExistence type="inferred from homology"/>
<evidence type="ECO:0000313" key="6">
    <source>
        <dbReference type="Proteomes" id="UP000000689"/>
    </source>
</evidence>
<dbReference type="GO" id="GO:0004725">
    <property type="term" value="F:protein tyrosine phosphatase activity"/>
    <property type="evidence" value="ECO:0007669"/>
    <property type="project" value="InterPro"/>
</dbReference>
<dbReference type="AlphaFoldDB" id="G0WBB3"/>
<feature type="compositionally biased region" description="Low complexity" evidence="2">
    <location>
        <begin position="808"/>
        <end position="828"/>
    </location>
</feature>
<feature type="region of interest" description="Disordered" evidence="2">
    <location>
        <begin position="535"/>
        <end position="580"/>
    </location>
</feature>
<dbReference type="InterPro" id="IPR050348">
    <property type="entry name" value="Protein-Tyr_Phosphatase"/>
</dbReference>
<dbReference type="SMART" id="SM00194">
    <property type="entry name" value="PTPc"/>
    <property type="match status" value="1"/>
</dbReference>
<evidence type="ECO:0000256" key="1">
    <source>
        <dbReference type="ARBA" id="ARBA00009649"/>
    </source>
</evidence>
<dbReference type="RefSeq" id="XP_003670276.1">
    <property type="nucleotide sequence ID" value="XM_003670228.1"/>
</dbReference>
<dbReference type="OMA" id="RKWDIYW"/>
<evidence type="ECO:0000256" key="2">
    <source>
        <dbReference type="SAM" id="MobiDB-lite"/>
    </source>
</evidence>
<dbReference type="HOGENOM" id="CLU_009242_0_0_1"/>
<feature type="compositionally biased region" description="Low complexity" evidence="2">
    <location>
        <begin position="729"/>
        <end position="742"/>
    </location>
</feature>
<dbReference type="InterPro" id="IPR003595">
    <property type="entry name" value="Tyr_Pase_cat"/>
</dbReference>
<feature type="region of interest" description="Disordered" evidence="2">
    <location>
        <begin position="770"/>
        <end position="834"/>
    </location>
</feature>
<dbReference type="Pfam" id="PF00102">
    <property type="entry name" value="Y_phosphatase"/>
    <property type="match status" value="1"/>
</dbReference>
<feature type="compositionally biased region" description="Low complexity" evidence="2">
    <location>
        <begin position="540"/>
        <end position="558"/>
    </location>
</feature>
<reference evidence="5 6" key="1">
    <citation type="journal article" date="2011" name="Proc. Natl. Acad. Sci. U.S.A.">
        <title>Evolutionary erosion of yeast sex chromosomes by mating-type switching accidents.</title>
        <authorList>
            <person name="Gordon J.L."/>
            <person name="Armisen D."/>
            <person name="Proux-Wera E."/>
            <person name="Oheigeartaigh S.S."/>
            <person name="Byrne K.P."/>
            <person name="Wolfe K.H."/>
        </authorList>
    </citation>
    <scope>NUCLEOTIDE SEQUENCE [LARGE SCALE GENOMIC DNA]</scope>
    <source>
        <strain evidence="6">ATCC 10597 / BCRC 20456 / CBS 421 / NBRC 0211 / NRRL Y-12639</strain>
    </source>
</reference>
<gene>
    <name evidence="5" type="primary">NDAI0E02160</name>
    <name evidence="5" type="ordered locus">NDAI_0E02160</name>
</gene>
<protein>
    <recommendedName>
        <fullName evidence="7">Protein-tyrosine-phosphatase</fullName>
    </recommendedName>
</protein>
<dbReference type="SUPFAM" id="SSF52799">
    <property type="entry name" value="(Phosphotyrosine protein) phosphatases II"/>
    <property type="match status" value="2"/>
</dbReference>
<dbReference type="InterPro" id="IPR000242">
    <property type="entry name" value="PTP_cat"/>
</dbReference>
<dbReference type="PROSITE" id="PS50056">
    <property type="entry name" value="TYR_PHOSPHATASE_2"/>
    <property type="match status" value="1"/>
</dbReference>
<comment type="similarity">
    <text evidence="1">Belongs to the protein-tyrosine phosphatase family. Non-receptor class subfamily.</text>
</comment>
<feature type="compositionally biased region" description="Low complexity" evidence="2">
    <location>
        <begin position="770"/>
        <end position="785"/>
    </location>
</feature>
<feature type="compositionally biased region" description="Polar residues" evidence="2">
    <location>
        <begin position="786"/>
        <end position="802"/>
    </location>
</feature>
<evidence type="ECO:0000259" key="3">
    <source>
        <dbReference type="PROSITE" id="PS50055"/>
    </source>
</evidence>
<feature type="region of interest" description="Disordered" evidence="2">
    <location>
        <begin position="471"/>
        <end position="494"/>
    </location>
</feature>
<dbReference type="OrthoDB" id="6058203at2759"/>
<feature type="compositionally biased region" description="Polar residues" evidence="2">
    <location>
        <begin position="559"/>
        <end position="580"/>
    </location>
</feature>
<name>G0WBB3_NAUDC</name>
<accession>G0WBB3</accession>
<evidence type="ECO:0000259" key="4">
    <source>
        <dbReference type="PROSITE" id="PS50056"/>
    </source>
</evidence>
<dbReference type="eggNOG" id="KOG0789">
    <property type="taxonomic scope" value="Eukaryota"/>
</dbReference>
<dbReference type="PANTHER" id="PTHR19134">
    <property type="entry name" value="RECEPTOR-TYPE TYROSINE-PROTEIN PHOSPHATASE"/>
    <property type="match status" value="1"/>
</dbReference>
<dbReference type="PROSITE" id="PS50055">
    <property type="entry name" value="TYR_PHOSPHATASE_PTP"/>
    <property type="match status" value="1"/>
</dbReference>
<evidence type="ECO:0000313" key="5">
    <source>
        <dbReference type="EMBL" id="CCD25033.1"/>
    </source>
</evidence>
<dbReference type="Proteomes" id="UP000000689">
    <property type="component" value="Chromosome 5"/>
</dbReference>
<evidence type="ECO:0008006" key="7">
    <source>
        <dbReference type="Google" id="ProtNLM"/>
    </source>
</evidence>
<dbReference type="PANTHER" id="PTHR19134:SF561">
    <property type="entry name" value="PROTEIN TYROSINE PHOSPHATASE 36E, ISOFORM A"/>
    <property type="match status" value="1"/>
</dbReference>
<dbReference type="InterPro" id="IPR029021">
    <property type="entry name" value="Prot-tyrosine_phosphatase-like"/>
</dbReference>
<dbReference type="SMART" id="SM00404">
    <property type="entry name" value="PTPc_motif"/>
    <property type="match status" value="1"/>
</dbReference>
<dbReference type="STRING" id="1071378.G0WBB3"/>
<dbReference type="PROSITE" id="PS00383">
    <property type="entry name" value="TYR_PHOSPHATASE_1"/>
    <property type="match status" value="1"/>
</dbReference>
<feature type="domain" description="Tyrosine-protein phosphatase" evidence="3">
    <location>
        <begin position="796"/>
        <end position="1107"/>
    </location>
</feature>
<feature type="region of interest" description="Disordered" evidence="2">
    <location>
        <begin position="638"/>
        <end position="667"/>
    </location>
</feature>